<gene>
    <name evidence="2" type="ORF">Slati_1424400</name>
</gene>
<evidence type="ECO:0000256" key="1">
    <source>
        <dbReference type="SAM" id="MobiDB-lite"/>
    </source>
</evidence>
<feature type="compositionally biased region" description="Basic and acidic residues" evidence="1">
    <location>
        <begin position="143"/>
        <end position="165"/>
    </location>
</feature>
<evidence type="ECO:0000313" key="2">
    <source>
        <dbReference type="EMBL" id="KAL0448680.1"/>
    </source>
</evidence>
<sequence length="175" mass="19635">MEGHLPANNDAIVIAATRETDSSKHTANQLQWDIVEPLGEISLSVSLGSYPRRATKFIKFLVVDSPSTYNIILGRPTLNLFQAVVSTYHLKIKLPTPNGIGEENGDRRQARECYVNTLKNAVDAPKLKSEGHKRLLKTTLGKYQEETPKEEAGENPERKTKEQNSKKNAWQPLKK</sequence>
<reference evidence="2" key="2">
    <citation type="journal article" date="2024" name="Plant">
        <title>Genomic evolution and insights into agronomic trait innovations of Sesamum species.</title>
        <authorList>
            <person name="Miao H."/>
            <person name="Wang L."/>
            <person name="Qu L."/>
            <person name="Liu H."/>
            <person name="Sun Y."/>
            <person name="Le M."/>
            <person name="Wang Q."/>
            <person name="Wei S."/>
            <person name="Zheng Y."/>
            <person name="Lin W."/>
            <person name="Duan Y."/>
            <person name="Cao H."/>
            <person name="Xiong S."/>
            <person name="Wang X."/>
            <person name="Wei L."/>
            <person name="Li C."/>
            <person name="Ma Q."/>
            <person name="Ju M."/>
            <person name="Zhao R."/>
            <person name="Li G."/>
            <person name="Mu C."/>
            <person name="Tian Q."/>
            <person name="Mei H."/>
            <person name="Zhang T."/>
            <person name="Gao T."/>
            <person name="Zhang H."/>
        </authorList>
    </citation>
    <scope>NUCLEOTIDE SEQUENCE</scope>
    <source>
        <strain evidence="2">KEN1</strain>
    </source>
</reference>
<comment type="caution">
    <text evidence="2">The sequence shown here is derived from an EMBL/GenBank/DDBJ whole genome shotgun (WGS) entry which is preliminary data.</text>
</comment>
<protein>
    <submittedName>
        <fullName evidence="2">Uncharacterized protein</fullName>
    </submittedName>
</protein>
<reference evidence="2" key="1">
    <citation type="submission" date="2020-06" db="EMBL/GenBank/DDBJ databases">
        <authorList>
            <person name="Li T."/>
            <person name="Hu X."/>
            <person name="Zhang T."/>
            <person name="Song X."/>
            <person name="Zhang H."/>
            <person name="Dai N."/>
            <person name="Sheng W."/>
            <person name="Hou X."/>
            <person name="Wei L."/>
        </authorList>
    </citation>
    <scope>NUCLEOTIDE SEQUENCE</scope>
    <source>
        <strain evidence="2">KEN1</strain>
        <tissue evidence="2">Leaf</tissue>
    </source>
</reference>
<proteinExistence type="predicted"/>
<dbReference type="PANTHER" id="PTHR33240">
    <property type="entry name" value="OS08G0508500 PROTEIN"/>
    <property type="match status" value="1"/>
</dbReference>
<name>A0AAW2X926_9LAMI</name>
<feature type="region of interest" description="Disordered" evidence="1">
    <location>
        <begin position="128"/>
        <end position="175"/>
    </location>
</feature>
<dbReference type="EMBL" id="JACGWN010000005">
    <property type="protein sequence ID" value="KAL0448680.1"/>
    <property type="molecule type" value="Genomic_DNA"/>
</dbReference>
<accession>A0AAW2X926</accession>
<dbReference type="PANTHER" id="PTHR33240:SF15">
    <property type="entry name" value="GAG-PRO-LIKE PROTEIN"/>
    <property type="match status" value="1"/>
</dbReference>
<organism evidence="2">
    <name type="scientific">Sesamum latifolium</name>
    <dbReference type="NCBI Taxonomy" id="2727402"/>
    <lineage>
        <taxon>Eukaryota</taxon>
        <taxon>Viridiplantae</taxon>
        <taxon>Streptophyta</taxon>
        <taxon>Embryophyta</taxon>
        <taxon>Tracheophyta</taxon>
        <taxon>Spermatophyta</taxon>
        <taxon>Magnoliopsida</taxon>
        <taxon>eudicotyledons</taxon>
        <taxon>Gunneridae</taxon>
        <taxon>Pentapetalae</taxon>
        <taxon>asterids</taxon>
        <taxon>lamiids</taxon>
        <taxon>Lamiales</taxon>
        <taxon>Pedaliaceae</taxon>
        <taxon>Sesamum</taxon>
    </lineage>
</organism>
<dbReference type="AlphaFoldDB" id="A0AAW2X926"/>